<evidence type="ECO:0000256" key="2">
    <source>
        <dbReference type="SAM" id="MobiDB-lite"/>
    </source>
</evidence>
<dbReference type="EMBL" id="BAAAZO010000002">
    <property type="protein sequence ID" value="GAA3601577.1"/>
    <property type="molecule type" value="Genomic_DNA"/>
</dbReference>
<dbReference type="InterPro" id="IPR000600">
    <property type="entry name" value="ROK"/>
</dbReference>
<keyword evidence="4" id="KW-1185">Reference proteome</keyword>
<dbReference type="PANTHER" id="PTHR18964:SF149">
    <property type="entry name" value="BIFUNCTIONAL UDP-N-ACETYLGLUCOSAMINE 2-EPIMERASE_N-ACETYLMANNOSAMINE KINASE"/>
    <property type="match status" value="1"/>
</dbReference>
<comment type="caution">
    <text evidence="3">The sequence shown here is derived from an EMBL/GenBank/DDBJ whole genome shotgun (WGS) entry which is preliminary data.</text>
</comment>
<comment type="similarity">
    <text evidence="1">Belongs to the ROK (NagC/XylR) family.</text>
</comment>
<evidence type="ECO:0000256" key="1">
    <source>
        <dbReference type="ARBA" id="ARBA00006479"/>
    </source>
</evidence>
<dbReference type="CDD" id="cd00090">
    <property type="entry name" value="HTH_ARSR"/>
    <property type="match status" value="1"/>
</dbReference>
<dbReference type="SUPFAM" id="SSF53067">
    <property type="entry name" value="Actin-like ATPase domain"/>
    <property type="match status" value="1"/>
</dbReference>
<dbReference type="Gene3D" id="1.10.10.10">
    <property type="entry name" value="Winged helix-like DNA-binding domain superfamily/Winged helix DNA-binding domain"/>
    <property type="match status" value="1"/>
</dbReference>
<sequence length="426" mass="43949">MLLSVYGADAGSEMPRSPRRAPRTSTRRLVLDLIRTRSPISRVEMAEITGLTPAAITHAVRSLLDDGLVRESGQRERTGGKPRVMLTISPRARCAVGVQLGADWIVVVIMDARGAVVGRVRARGARQDDPTQVVTVVAAHVNTLLRATAITPDQLVGAGLAVPGTIDLDAGAIRASRTLPLWGGHAVRDALVQALGVPVVMDTDATAAAVGEHWSGRTADAAAHCTLYMGAGIGAGFILDGAVHRGAGGNPGPLGRLHLHRSGRDAGPALEDLAAPHAVARQARAALATGRESTIALTDDGDPFRDFGVVASAAVHGDALAVELVEESAHYLADAVVTVADLLDIDSLALAGPSFSTAGSLYVTVLEERLHTDLYAARPHGVNVTLAAHIADAAAVGAAALAFHEDPGNGPAIVRPARAIYEVPAS</sequence>
<feature type="region of interest" description="Disordered" evidence="2">
    <location>
        <begin position="1"/>
        <end position="25"/>
    </location>
</feature>
<accession>A0ABP6Z8B3</accession>
<proteinExistence type="inferred from homology"/>
<dbReference type="Pfam" id="PF00480">
    <property type="entry name" value="ROK"/>
    <property type="match status" value="1"/>
</dbReference>
<protein>
    <submittedName>
        <fullName evidence="3">ROK family transcriptional regulator</fullName>
    </submittedName>
</protein>
<dbReference type="SUPFAM" id="SSF46785">
    <property type="entry name" value="Winged helix' DNA-binding domain"/>
    <property type="match status" value="1"/>
</dbReference>
<dbReference type="InterPro" id="IPR049874">
    <property type="entry name" value="ROK_cs"/>
</dbReference>
<evidence type="ECO:0000313" key="3">
    <source>
        <dbReference type="EMBL" id="GAA3601577.1"/>
    </source>
</evidence>
<organism evidence="3 4">
    <name type="scientific">Kineosporia mesophila</name>
    <dbReference type="NCBI Taxonomy" id="566012"/>
    <lineage>
        <taxon>Bacteria</taxon>
        <taxon>Bacillati</taxon>
        <taxon>Actinomycetota</taxon>
        <taxon>Actinomycetes</taxon>
        <taxon>Kineosporiales</taxon>
        <taxon>Kineosporiaceae</taxon>
        <taxon>Kineosporia</taxon>
    </lineage>
</organism>
<reference evidence="4" key="1">
    <citation type="journal article" date="2019" name="Int. J. Syst. Evol. Microbiol.">
        <title>The Global Catalogue of Microorganisms (GCM) 10K type strain sequencing project: providing services to taxonomists for standard genome sequencing and annotation.</title>
        <authorList>
            <consortium name="The Broad Institute Genomics Platform"/>
            <consortium name="The Broad Institute Genome Sequencing Center for Infectious Disease"/>
            <person name="Wu L."/>
            <person name="Ma J."/>
        </authorList>
    </citation>
    <scope>NUCLEOTIDE SEQUENCE [LARGE SCALE GENOMIC DNA]</scope>
    <source>
        <strain evidence="4">JCM 16902</strain>
    </source>
</reference>
<name>A0ABP6Z8B3_9ACTN</name>
<dbReference type="Proteomes" id="UP001501074">
    <property type="component" value="Unassembled WGS sequence"/>
</dbReference>
<dbReference type="InterPro" id="IPR036388">
    <property type="entry name" value="WH-like_DNA-bd_sf"/>
</dbReference>
<dbReference type="PROSITE" id="PS01125">
    <property type="entry name" value="ROK"/>
    <property type="match status" value="1"/>
</dbReference>
<gene>
    <name evidence="3" type="ORF">GCM10022223_16620</name>
</gene>
<dbReference type="InterPro" id="IPR043129">
    <property type="entry name" value="ATPase_NBD"/>
</dbReference>
<dbReference type="InterPro" id="IPR011991">
    <property type="entry name" value="ArsR-like_HTH"/>
</dbReference>
<dbReference type="RefSeq" id="WP_231485242.1">
    <property type="nucleotide sequence ID" value="NZ_BAAAZO010000002.1"/>
</dbReference>
<dbReference type="Pfam" id="PF13412">
    <property type="entry name" value="HTH_24"/>
    <property type="match status" value="1"/>
</dbReference>
<dbReference type="InterPro" id="IPR036390">
    <property type="entry name" value="WH_DNA-bd_sf"/>
</dbReference>
<dbReference type="PANTHER" id="PTHR18964">
    <property type="entry name" value="ROK (REPRESSOR, ORF, KINASE) FAMILY"/>
    <property type="match status" value="1"/>
</dbReference>
<dbReference type="Gene3D" id="3.30.420.40">
    <property type="match status" value="2"/>
</dbReference>
<evidence type="ECO:0000313" key="4">
    <source>
        <dbReference type="Proteomes" id="UP001501074"/>
    </source>
</evidence>